<evidence type="ECO:0000256" key="1">
    <source>
        <dbReference type="SAM" id="MobiDB-lite"/>
    </source>
</evidence>
<feature type="compositionally biased region" description="Polar residues" evidence="1">
    <location>
        <begin position="8"/>
        <end position="24"/>
    </location>
</feature>
<dbReference type="RefSeq" id="XP_026612013.1">
    <property type="nucleotide sequence ID" value="XM_026757562.1"/>
</dbReference>
<gene>
    <name evidence="2" type="ORF">CDV56_103943</name>
</gene>
<accession>A0A397GEL8</accession>
<dbReference type="PANTHER" id="PTHR37540">
    <property type="entry name" value="TRANSCRIPTION FACTOR (ACR-2), PUTATIVE-RELATED-RELATED"/>
    <property type="match status" value="1"/>
</dbReference>
<name>A0A397GEL8_ASPTH</name>
<dbReference type="Pfam" id="PF11951">
    <property type="entry name" value="Fungal_trans_2"/>
    <property type="match status" value="1"/>
</dbReference>
<sequence length="651" mass="72917">MMGEEDNTNASSKRQPYQDPQISNGAGLAGALPVRRSSGRHAGDLTGSSRNPSARAAQQAQNPQSKNFEFVLVTDNESRRQVRRHAMRQYMRQRRLDSIARLETPRLPIGGWVSRQMISEASSSSSPSSPVEVSVKDIPSDEEKLSLMNDGEPRTPVNGIGPLMPLASRSSEVKSEEPSSPSLPIVSYTLSDPRASPGHGAAKDPFSCYPIPISHADHELIQHFIVTYPSMMYKFADSVANNPMMEIFRQIALHDNLSFQAMLAIASKHRAGVEGKADSVQSLTHKMRALRLMNERIQADSQGLQDGTIYAVATMAVIEKWSKDASIERMHCMGLASMVRNRGGMRGMRASSPFLEKVLYWVDVSCAPKAICTSCLPWTGAIPDTSPESLDFLAPDVHLAIPHTPTAVESSESLCDQYRACEDFLRFFRRLHELEKAALGFPGDVSRSSAAPRVRRFSPGTQLHSILTMLPDYDHGIRDIRFIDEYTCMSCLFFLAVALYDSYRNSTNFDRYLDWLDLEVQKLNPFTNPSITSVLWIFFNNGGYPQGEAGDAGERCWVVSRMVRIAKRLEWKRKGTVWDRLRQVLINFILTQQECALGSDSVDEEVLIARQQRRLQSSEYFWDEDEMREEILGSQPSAVVTPYPQPHTTIA</sequence>
<feature type="compositionally biased region" description="Basic and acidic residues" evidence="1">
    <location>
        <begin position="134"/>
        <end position="145"/>
    </location>
</feature>
<dbReference type="Proteomes" id="UP000215305">
    <property type="component" value="Unassembled WGS sequence"/>
</dbReference>
<feature type="compositionally biased region" description="Low complexity" evidence="1">
    <location>
        <begin position="120"/>
        <end position="133"/>
    </location>
</feature>
<dbReference type="EMBL" id="NKHU02000195">
    <property type="protein sequence ID" value="RHZ48549.1"/>
    <property type="molecule type" value="Genomic_DNA"/>
</dbReference>
<evidence type="ECO:0000313" key="2">
    <source>
        <dbReference type="EMBL" id="RHZ48549.1"/>
    </source>
</evidence>
<keyword evidence="3" id="KW-1185">Reference proteome</keyword>
<comment type="caution">
    <text evidence="2">The sequence shown here is derived from an EMBL/GenBank/DDBJ whole genome shotgun (WGS) entry which is preliminary data.</text>
</comment>
<protein>
    <recommendedName>
        <fullName evidence="4">Transcription factor domain-containing protein</fullName>
    </recommendedName>
</protein>
<feature type="compositionally biased region" description="Polar residues" evidence="1">
    <location>
        <begin position="46"/>
        <end position="67"/>
    </location>
</feature>
<dbReference type="InterPro" id="IPR021858">
    <property type="entry name" value="Fun_TF"/>
</dbReference>
<evidence type="ECO:0008006" key="4">
    <source>
        <dbReference type="Google" id="ProtNLM"/>
    </source>
</evidence>
<dbReference type="OrthoDB" id="4158087at2759"/>
<dbReference type="PANTHER" id="PTHR37540:SF10">
    <property type="entry name" value="SIGMA-70 REGION 2 FAMILY PROTEIN"/>
    <property type="match status" value="1"/>
</dbReference>
<feature type="region of interest" description="Disordered" evidence="1">
    <location>
        <begin position="120"/>
        <end position="185"/>
    </location>
</feature>
<proteinExistence type="predicted"/>
<dbReference type="AlphaFoldDB" id="A0A397GEL8"/>
<reference evidence="2" key="1">
    <citation type="submission" date="2018-08" db="EMBL/GenBank/DDBJ databases">
        <title>Draft genome sequence of azole-resistant Aspergillus thermomutatus (Neosartorya pseudofischeri) strain HMR AF 39, isolated from a human nasal aspirate.</title>
        <authorList>
            <person name="Parent-Michaud M."/>
            <person name="Dufresne P.J."/>
            <person name="Fournier E."/>
            <person name="Martineau C."/>
            <person name="Moreira S."/>
            <person name="Perkins V."/>
            <person name="De Repentigny L."/>
            <person name="Dufresne S.F."/>
        </authorList>
    </citation>
    <scope>NUCLEOTIDE SEQUENCE [LARGE SCALE GENOMIC DNA]</scope>
    <source>
        <strain evidence="2">HMR AF 39</strain>
    </source>
</reference>
<dbReference type="STRING" id="41047.A0A397GEL8"/>
<organism evidence="2 3">
    <name type="scientific">Aspergillus thermomutatus</name>
    <name type="common">Neosartorya pseudofischeri</name>
    <dbReference type="NCBI Taxonomy" id="41047"/>
    <lineage>
        <taxon>Eukaryota</taxon>
        <taxon>Fungi</taxon>
        <taxon>Dikarya</taxon>
        <taxon>Ascomycota</taxon>
        <taxon>Pezizomycotina</taxon>
        <taxon>Eurotiomycetes</taxon>
        <taxon>Eurotiomycetidae</taxon>
        <taxon>Eurotiales</taxon>
        <taxon>Aspergillaceae</taxon>
        <taxon>Aspergillus</taxon>
        <taxon>Aspergillus subgen. Fumigati</taxon>
    </lineage>
</organism>
<dbReference type="GeneID" id="38125917"/>
<dbReference type="VEuPathDB" id="FungiDB:CDV56_103943"/>
<evidence type="ECO:0000313" key="3">
    <source>
        <dbReference type="Proteomes" id="UP000215305"/>
    </source>
</evidence>
<feature type="region of interest" description="Disordered" evidence="1">
    <location>
        <begin position="1"/>
        <end position="68"/>
    </location>
</feature>